<dbReference type="EMBL" id="JAPDIA010000007">
    <property type="protein sequence ID" value="MDG0811540.1"/>
    <property type="molecule type" value="Genomic_DNA"/>
</dbReference>
<dbReference type="InterPro" id="IPR001119">
    <property type="entry name" value="SLH_dom"/>
</dbReference>
<protein>
    <submittedName>
        <fullName evidence="4">S-layer homology domain-containing protein</fullName>
    </submittedName>
</protein>
<evidence type="ECO:0000259" key="3">
    <source>
        <dbReference type="PROSITE" id="PS51272"/>
    </source>
</evidence>
<dbReference type="Proteomes" id="UP001153404">
    <property type="component" value="Unassembled WGS sequence"/>
</dbReference>
<dbReference type="SUPFAM" id="SSF48239">
    <property type="entry name" value="Terpenoid cyclases/Protein prenyltransferases"/>
    <property type="match status" value="1"/>
</dbReference>
<gene>
    <name evidence="4" type="ORF">OMP40_20815</name>
</gene>
<sequence>MPYIRSLFHCPLSPSLRKYRAWPLTLLLIIAMLAGLAAPAAAASDVGNNGTAAGTVVLSVIGDAKRGTLLPATQVVLQDGDTAYSVLERTLPGRVQSSGSGETLYVSGIDGLSELDLGPKSGWMYEVGGAYPAGSASMYRLKPGDAVVWRYTLDLGADVGAPDPGNSGNTGGEAGGEGSSGGTTGNGDAGDGGNAGSDGAPSGGAAGAAYGDDIAALRKLLLAKPATALSEWEAFALARSGGGVPDAYLAELAAQVKAAGGTFRKATDLERIVLAARAAGADPRAFAGYDLVAAVYNHAKLTLQGANGPIFALLALDSGGYDVPAGAVWTRAKLVDWLLALQNADGSFPLSAGEAGNADITAMALAALAPYAIVADGADAGAVAKAEAGAAEIGSVRAASAASAIDRAVLYLSSVQLPDGGFKLERDANSETAAQVVIGLAAAGRDPAGSAFVKAGGSLPEALLAYRTTDGRFAHAPGGAADPIATEQALLALIAYDRYATGASRLYRIAAERFADERQIAGWASDAVHEAYAAKLLSGTSASPLRFEPKRGITRAEFAALLVRLAGDRLAPVAETDSVADSNVSFADVPPSAWYYAAVVRAARAGIVNGVSASAFKPGDPITREQMAVMIGRAFGLSESSSGTAWRDAASIRAAALPYVNAVADKGILLGAAGAFDPAGKVTREMAAMTALRLKNLTLAS</sequence>
<dbReference type="CDD" id="cd00688">
    <property type="entry name" value="ISOPREN_C2_like"/>
    <property type="match status" value="1"/>
</dbReference>
<reference evidence="4" key="1">
    <citation type="submission" date="2022-10" db="EMBL/GenBank/DDBJ databases">
        <title>Comparative genomic analysis of Cohnella hashimotonis sp. nov., isolated from the International Space Station.</title>
        <authorList>
            <person name="Simpson A."/>
            <person name="Venkateswaran K."/>
        </authorList>
    </citation>
    <scope>NUCLEOTIDE SEQUENCE</scope>
    <source>
        <strain evidence="4">DSM 28161</strain>
    </source>
</reference>
<organism evidence="4 5">
    <name type="scientific">Cohnella rhizosphaerae</name>
    <dbReference type="NCBI Taxonomy" id="1457232"/>
    <lineage>
        <taxon>Bacteria</taxon>
        <taxon>Bacillati</taxon>
        <taxon>Bacillota</taxon>
        <taxon>Bacilli</taxon>
        <taxon>Bacillales</taxon>
        <taxon>Paenibacillaceae</taxon>
        <taxon>Cohnella</taxon>
    </lineage>
</organism>
<keyword evidence="2" id="KW-0732">Signal</keyword>
<dbReference type="Pfam" id="PF14478">
    <property type="entry name" value="DUF4430"/>
    <property type="match status" value="1"/>
</dbReference>
<dbReference type="Gene3D" id="1.50.10.20">
    <property type="match status" value="1"/>
</dbReference>
<feature type="signal peptide" evidence="2">
    <location>
        <begin position="1"/>
        <end position="42"/>
    </location>
</feature>
<evidence type="ECO:0000256" key="1">
    <source>
        <dbReference type="SAM" id="MobiDB-lite"/>
    </source>
</evidence>
<evidence type="ECO:0000313" key="5">
    <source>
        <dbReference type="Proteomes" id="UP001153404"/>
    </source>
</evidence>
<dbReference type="InterPro" id="IPR027954">
    <property type="entry name" value="Transcobalamin-like_C"/>
</dbReference>
<feature type="chain" id="PRO_5040762213" evidence="2">
    <location>
        <begin position="43"/>
        <end position="701"/>
    </location>
</feature>
<feature type="compositionally biased region" description="Gly residues" evidence="1">
    <location>
        <begin position="168"/>
        <end position="202"/>
    </location>
</feature>
<dbReference type="Pfam" id="PF00395">
    <property type="entry name" value="SLH"/>
    <property type="match status" value="3"/>
</dbReference>
<dbReference type="Gene3D" id="2.170.130.30">
    <property type="match status" value="1"/>
</dbReference>
<keyword evidence="5" id="KW-1185">Reference proteome</keyword>
<dbReference type="InterPro" id="IPR008930">
    <property type="entry name" value="Terpenoid_cyclase/PrenylTrfase"/>
</dbReference>
<feature type="region of interest" description="Disordered" evidence="1">
    <location>
        <begin position="159"/>
        <end position="202"/>
    </location>
</feature>
<evidence type="ECO:0000313" key="4">
    <source>
        <dbReference type="EMBL" id="MDG0811540.1"/>
    </source>
</evidence>
<dbReference type="PROSITE" id="PS51272">
    <property type="entry name" value="SLH"/>
    <property type="match status" value="2"/>
</dbReference>
<accession>A0A9X4QUB6</accession>
<feature type="domain" description="SLH" evidence="3">
    <location>
        <begin position="511"/>
        <end position="576"/>
    </location>
</feature>
<comment type="caution">
    <text evidence="4">The sequence shown here is derived from an EMBL/GenBank/DDBJ whole genome shotgun (WGS) entry which is preliminary data.</text>
</comment>
<name>A0A9X4QUB6_9BACL</name>
<dbReference type="AlphaFoldDB" id="A0A9X4QUB6"/>
<proteinExistence type="predicted"/>
<feature type="domain" description="SLH" evidence="3">
    <location>
        <begin position="582"/>
        <end position="645"/>
    </location>
</feature>
<dbReference type="RefSeq" id="WP_277534219.1">
    <property type="nucleotide sequence ID" value="NZ_JAPDIA010000007.1"/>
</dbReference>
<evidence type="ECO:0000256" key="2">
    <source>
        <dbReference type="SAM" id="SignalP"/>
    </source>
</evidence>